<organism evidence="1 2">
    <name type="scientific">Nocardia caishijiensis</name>
    <dbReference type="NCBI Taxonomy" id="184756"/>
    <lineage>
        <taxon>Bacteria</taxon>
        <taxon>Bacillati</taxon>
        <taxon>Actinomycetota</taxon>
        <taxon>Actinomycetes</taxon>
        <taxon>Mycobacteriales</taxon>
        <taxon>Nocardiaceae</taxon>
        <taxon>Nocardia</taxon>
    </lineage>
</organism>
<proteinExistence type="predicted"/>
<name>A0ABQ6YHN9_9NOCA</name>
<accession>A0ABQ6YHN9</accession>
<reference evidence="1 2" key="1">
    <citation type="submission" date="2019-07" db="EMBL/GenBank/DDBJ databases">
        <title>Genomic Encyclopedia of Type Strains, Phase IV (KMG-IV): sequencing the most valuable type-strain genomes for metagenomic binning, comparative biology and taxonomic classification.</title>
        <authorList>
            <person name="Goeker M."/>
        </authorList>
    </citation>
    <scope>NUCLEOTIDE SEQUENCE [LARGE SCALE GENOMIC DNA]</scope>
    <source>
        <strain evidence="1 2">DSM 44831</strain>
    </source>
</reference>
<comment type="caution">
    <text evidence="1">The sequence shown here is derived from an EMBL/GenBank/DDBJ whole genome shotgun (WGS) entry which is preliminary data.</text>
</comment>
<dbReference type="EMBL" id="VMSD01000008">
    <property type="protein sequence ID" value="KAF0845293.1"/>
    <property type="molecule type" value="Genomic_DNA"/>
</dbReference>
<protein>
    <recommendedName>
        <fullName evidence="3">VWFA domain-containing protein</fullName>
    </recommendedName>
</protein>
<dbReference type="Proteomes" id="UP000798951">
    <property type="component" value="Unassembled WGS sequence"/>
</dbReference>
<gene>
    <name evidence="1" type="ORF">FNL39_108101</name>
</gene>
<evidence type="ECO:0000313" key="2">
    <source>
        <dbReference type="Proteomes" id="UP000798951"/>
    </source>
</evidence>
<evidence type="ECO:0008006" key="3">
    <source>
        <dbReference type="Google" id="ProtNLM"/>
    </source>
</evidence>
<keyword evidence="2" id="KW-1185">Reference proteome</keyword>
<sequence>MCPVCMAETGDTACPACGWVLTAGPWLGGITPQRRQQFDDELTFACRQLDLRAAARVAAVVGGERAALLELVRGARASEAELDPGRRQVGTAESDITALEPLLGWLIAAPARTRTLTVIDIDSRGVEVYVLAADDRGVVRPIGAPRTVAWSDLVSGLSASPTEALFQLAGGVGVLGRGCRIDRARVDRELPSSASMGQVHVLHRLPGWPIPEALAAGYPEVHRVGGARDSARLVRRAAPYTPLRHGYRLLTVEVDRSGRTEVRHVPLFPAGTRAVDGRKVTVDVAVPSGCGELLVAITEDHAGGRHLDAVCVFRWIVPEVETTALEFELDGPGDVRVDGLGSLTIDAVAGVELATAVQAIPATHRPSDAVDVALAVELCGSAEEVERRTRSLADWLAELADRHRHRRGVRVAILGYHDHLGQHRRGVVRVHEFGSITATAAAVAELAPSQVRGSGHLAPLEDVLELAATLTWRQPAAARRLVIVGRRAPYGDDTPCPNRVRWQESLARLRDNGIEVLAVWDTPPGFNPVSRRGRSTATVWRELSLPGESRELGKVTPGWLVDRLRVPAASNNGVALVFPMVAVSTEQEINK</sequence>
<evidence type="ECO:0000313" key="1">
    <source>
        <dbReference type="EMBL" id="KAF0845293.1"/>
    </source>
</evidence>